<dbReference type="InterPro" id="IPR017087">
    <property type="entry name" value="UCP037004"/>
</dbReference>
<organism evidence="2 3">
    <name type="scientific">Desulforhopalus singaporensis</name>
    <dbReference type="NCBI Taxonomy" id="91360"/>
    <lineage>
        <taxon>Bacteria</taxon>
        <taxon>Pseudomonadati</taxon>
        <taxon>Thermodesulfobacteriota</taxon>
        <taxon>Desulfobulbia</taxon>
        <taxon>Desulfobulbales</taxon>
        <taxon>Desulfocapsaceae</taxon>
        <taxon>Desulforhopalus</taxon>
    </lineage>
</organism>
<dbReference type="PANTHER" id="PTHR30087">
    <property type="entry name" value="INNER MEMBRANE PROTEIN"/>
    <property type="match status" value="1"/>
</dbReference>
<accession>A0A1H0S4D4</accession>
<dbReference type="PIRSF" id="PIRSF037004">
    <property type="entry name" value="UCP037004"/>
    <property type="match status" value="1"/>
</dbReference>
<dbReference type="AlphaFoldDB" id="A0A1H0S4D4"/>
<dbReference type="Pfam" id="PF04463">
    <property type="entry name" value="2-thiour_desulf"/>
    <property type="match status" value="1"/>
</dbReference>
<keyword evidence="3" id="KW-1185">Reference proteome</keyword>
<feature type="domain" description="DUF1722" evidence="1">
    <location>
        <begin position="194"/>
        <end position="310"/>
    </location>
</feature>
<sequence>MKDTGLIKIKMGISSCLLGNRVRYDGGHKHDRYISDTLGKYFEFVPVCPEVECGLPVPREPMRLVGDHESPRLVTVSSQQDHTARMVQWAEDKVRQLEHENLCGFIFKSKSPSSGMERVKVYDANSVPRSVGVGLFARIFMERFPLIPVEEEGRLHDIVLRENFIESVFVYRRWRKVRENFSARRLVEFHARHKMLLRAHSERHYRQLGRIAAEAGSALSEHRLAAYEEILMAAMRLKPTVKKHCNVLTHIMGHFKKMLSGDEKQELLELIERFRYQQVPLIVPVTILNHYVRKYQEPYLQQQYYLAPHPVELKLRNHA</sequence>
<proteinExistence type="predicted"/>
<dbReference type="OrthoDB" id="495783at2"/>
<dbReference type="RefSeq" id="WP_092223367.1">
    <property type="nucleotide sequence ID" value="NZ_FNJI01000017.1"/>
</dbReference>
<evidence type="ECO:0000313" key="3">
    <source>
        <dbReference type="Proteomes" id="UP000199073"/>
    </source>
</evidence>
<evidence type="ECO:0000313" key="2">
    <source>
        <dbReference type="EMBL" id="SDP36544.1"/>
    </source>
</evidence>
<dbReference type="Proteomes" id="UP000199073">
    <property type="component" value="Unassembled WGS sequence"/>
</dbReference>
<evidence type="ECO:0000259" key="1">
    <source>
        <dbReference type="Pfam" id="PF08349"/>
    </source>
</evidence>
<dbReference type="InterPro" id="IPR013560">
    <property type="entry name" value="DUF1722"/>
</dbReference>
<reference evidence="2 3" key="1">
    <citation type="submission" date="2016-10" db="EMBL/GenBank/DDBJ databases">
        <authorList>
            <person name="de Groot N.N."/>
        </authorList>
    </citation>
    <scope>NUCLEOTIDE SEQUENCE [LARGE SCALE GENOMIC DNA]</scope>
    <source>
        <strain evidence="2 3">DSM 12130</strain>
    </source>
</reference>
<dbReference type="InterPro" id="IPR007553">
    <property type="entry name" value="2-thiour_desulf"/>
</dbReference>
<dbReference type="Pfam" id="PF08349">
    <property type="entry name" value="DUF1722"/>
    <property type="match status" value="1"/>
</dbReference>
<dbReference type="EMBL" id="FNJI01000017">
    <property type="protein sequence ID" value="SDP36544.1"/>
    <property type="molecule type" value="Genomic_DNA"/>
</dbReference>
<gene>
    <name evidence="2" type="ORF">SAMN05660330_02529</name>
</gene>
<protein>
    <submittedName>
        <fullName evidence="2">Uncharacterized conserved protein YbbK, DUF523 family</fullName>
    </submittedName>
</protein>
<dbReference type="PANTHER" id="PTHR30087:SF0">
    <property type="entry name" value="INNER MEMBRANE PROTEIN"/>
    <property type="match status" value="1"/>
</dbReference>
<name>A0A1H0S4D4_9BACT</name>
<dbReference type="STRING" id="91360.SAMN05660330_02529"/>